<dbReference type="AlphaFoldDB" id="A0A9E5A4D0"/>
<dbReference type="CDD" id="cd05830">
    <property type="entry name" value="Sortase_E"/>
    <property type="match status" value="1"/>
</dbReference>
<sequence>MKRLNTYLIILLAIVVIIIFAVNLGNNGLGTQAKHFDNGEISFDYPGALTEVNGTGSNITSFSDNSGLNITVVKERIPKGYNLANQVQSNGIGTVDENFQLVSTKNVTINGTTGYESDYKIQDGNVSKLRKEVWFQKNNAIYGIIYTGTGSTGSSGLDVSAAGDELNTIINSIKVNDNVTNNNKVMGWAELIMPTIGGDWELTSHSVNDPGVYFVPTSYYPGTNGQTALMGHHTTHSAPFSGITQLKVGDPLIIKDYLTQKKYTYEVTSNGNDIRWGVKGVSIDYQSTSTPELWLITCWPTGYSRAAYIVHSKLVSVEPL</sequence>
<dbReference type="Gene3D" id="3.40.1000.10">
    <property type="entry name" value="Mog1/PsbP, alpha/beta/alpha sandwich"/>
    <property type="match status" value="1"/>
</dbReference>
<dbReference type="Pfam" id="PF04203">
    <property type="entry name" value="Sortase"/>
    <property type="match status" value="1"/>
</dbReference>
<keyword evidence="2" id="KW-1133">Transmembrane helix</keyword>
<feature type="transmembrane region" description="Helical" evidence="2">
    <location>
        <begin position="7"/>
        <end position="25"/>
    </location>
</feature>
<dbReference type="EMBL" id="JAPVES010000030">
    <property type="protein sequence ID" value="MCZ3372356.1"/>
    <property type="molecule type" value="Genomic_DNA"/>
</dbReference>
<keyword evidence="1" id="KW-0378">Hydrolase</keyword>
<protein>
    <submittedName>
        <fullName evidence="4">Sortase</fullName>
    </submittedName>
</protein>
<dbReference type="InterPro" id="IPR005754">
    <property type="entry name" value="Sortase"/>
</dbReference>
<evidence type="ECO:0000313" key="5">
    <source>
        <dbReference type="Proteomes" id="UP001068021"/>
    </source>
</evidence>
<evidence type="ECO:0000313" key="4">
    <source>
        <dbReference type="EMBL" id="MCZ3372356.1"/>
    </source>
</evidence>
<dbReference type="Proteomes" id="UP001074446">
    <property type="component" value="Unassembled WGS sequence"/>
</dbReference>
<keyword evidence="2" id="KW-0472">Membrane</keyword>
<dbReference type="InterPro" id="IPR023365">
    <property type="entry name" value="Sortase_dom-sf"/>
</dbReference>
<evidence type="ECO:0000256" key="1">
    <source>
        <dbReference type="ARBA" id="ARBA00022801"/>
    </source>
</evidence>
<gene>
    <name evidence="4" type="ORF">O3H35_06900</name>
    <name evidence="3" type="ORF">O3H54_01785</name>
</gene>
<dbReference type="EMBL" id="JAPVER010000018">
    <property type="protein sequence ID" value="MCZ3364602.1"/>
    <property type="molecule type" value="Genomic_DNA"/>
</dbReference>
<dbReference type="RefSeq" id="WP_052375714.1">
    <property type="nucleotide sequence ID" value="NZ_JAPVER010000018.1"/>
</dbReference>
<dbReference type="GO" id="GO:0016787">
    <property type="term" value="F:hydrolase activity"/>
    <property type="evidence" value="ECO:0007669"/>
    <property type="project" value="UniProtKB-KW"/>
</dbReference>
<keyword evidence="2" id="KW-0812">Transmembrane</keyword>
<dbReference type="Proteomes" id="UP001068021">
    <property type="component" value="Unassembled WGS sequence"/>
</dbReference>
<comment type="caution">
    <text evidence="4">The sequence shown here is derived from an EMBL/GenBank/DDBJ whole genome shotgun (WGS) entry which is preliminary data.</text>
</comment>
<keyword evidence="5" id="KW-1185">Reference proteome</keyword>
<dbReference type="SUPFAM" id="SSF63817">
    <property type="entry name" value="Sortase"/>
    <property type="match status" value="1"/>
</dbReference>
<evidence type="ECO:0000256" key="2">
    <source>
        <dbReference type="SAM" id="Phobius"/>
    </source>
</evidence>
<proteinExistence type="predicted"/>
<dbReference type="Gene3D" id="2.40.260.10">
    <property type="entry name" value="Sortase"/>
    <property type="match status" value="1"/>
</dbReference>
<accession>A0A9E5A4D0</accession>
<name>A0A9E5A4D0_9EURY</name>
<reference evidence="4" key="1">
    <citation type="submission" date="2022-12" db="EMBL/GenBank/DDBJ databases">
        <title>Reclassification of two methanogenic archaea species isolated from the Kolyma lowland permafrost.</title>
        <authorList>
            <person name="Trubitsyn V.E."/>
            <person name="Rivkina E.M."/>
            <person name="Shcherbakova V.A."/>
        </authorList>
    </citation>
    <scope>NUCLEOTIDE SEQUENCE</scope>
    <source>
        <strain evidence="3">M2</strain>
        <strain evidence="4">MK4</strain>
    </source>
</reference>
<evidence type="ECO:0000313" key="3">
    <source>
        <dbReference type="EMBL" id="MCZ3364602.1"/>
    </source>
</evidence>
<organism evidence="4">
    <name type="scientific">Methanobacterium veterum</name>
    <dbReference type="NCBI Taxonomy" id="408577"/>
    <lineage>
        <taxon>Archaea</taxon>
        <taxon>Methanobacteriati</taxon>
        <taxon>Methanobacteriota</taxon>
        <taxon>Methanomada group</taxon>
        <taxon>Methanobacteria</taxon>
        <taxon>Methanobacteriales</taxon>
        <taxon>Methanobacteriaceae</taxon>
        <taxon>Methanobacterium</taxon>
    </lineage>
</organism>
<dbReference type="InterPro" id="IPR042003">
    <property type="entry name" value="Sortase_E"/>
</dbReference>